<feature type="chain" id="PRO_5045812302" evidence="4">
    <location>
        <begin position="20"/>
        <end position="795"/>
    </location>
</feature>
<dbReference type="InterPro" id="IPR026444">
    <property type="entry name" value="Secre_tail"/>
</dbReference>
<organism evidence="6 7">
    <name type="scientific">Hyunsoonleella rubra</name>
    <dbReference type="NCBI Taxonomy" id="1737062"/>
    <lineage>
        <taxon>Bacteria</taxon>
        <taxon>Pseudomonadati</taxon>
        <taxon>Bacteroidota</taxon>
        <taxon>Flavobacteriia</taxon>
        <taxon>Flavobacteriales</taxon>
        <taxon>Flavobacteriaceae</taxon>
    </lineage>
</organism>
<dbReference type="Gene3D" id="3.80.10.10">
    <property type="entry name" value="Ribonuclease Inhibitor"/>
    <property type="match status" value="2"/>
</dbReference>
<name>A0ABW5TFW6_9FLAO</name>
<protein>
    <submittedName>
        <fullName evidence="6">T9SS type A sorting domain-containing protein</fullName>
    </submittedName>
</protein>
<comment type="caution">
    <text evidence="6">The sequence shown here is derived from an EMBL/GenBank/DDBJ whole genome shotgun (WGS) entry which is preliminary data.</text>
</comment>
<evidence type="ECO:0000256" key="1">
    <source>
        <dbReference type="ARBA" id="ARBA00022614"/>
    </source>
</evidence>
<reference evidence="7" key="1">
    <citation type="journal article" date="2019" name="Int. J. Syst. Evol. Microbiol.">
        <title>The Global Catalogue of Microorganisms (GCM) 10K type strain sequencing project: providing services to taxonomists for standard genome sequencing and annotation.</title>
        <authorList>
            <consortium name="The Broad Institute Genomics Platform"/>
            <consortium name="The Broad Institute Genome Sequencing Center for Infectious Disease"/>
            <person name="Wu L."/>
            <person name="Ma J."/>
        </authorList>
    </citation>
    <scope>NUCLEOTIDE SEQUENCE [LARGE SCALE GENOMIC DNA]</scope>
    <source>
        <strain evidence="7">KCTC 42398</strain>
    </source>
</reference>
<keyword evidence="1" id="KW-0433">Leucine-rich repeat</keyword>
<keyword evidence="7" id="KW-1185">Reference proteome</keyword>
<dbReference type="Proteomes" id="UP001597476">
    <property type="component" value="Unassembled WGS sequence"/>
</dbReference>
<dbReference type="PANTHER" id="PTHR47566:SF1">
    <property type="entry name" value="PROTEIN NUD1"/>
    <property type="match status" value="1"/>
</dbReference>
<dbReference type="InterPro" id="IPR032675">
    <property type="entry name" value="LRR_dom_sf"/>
</dbReference>
<evidence type="ECO:0000256" key="2">
    <source>
        <dbReference type="ARBA" id="ARBA00022729"/>
    </source>
</evidence>
<evidence type="ECO:0000259" key="5">
    <source>
        <dbReference type="Pfam" id="PF18962"/>
    </source>
</evidence>
<proteinExistence type="predicted"/>
<dbReference type="PANTHER" id="PTHR47566">
    <property type="match status" value="1"/>
</dbReference>
<evidence type="ECO:0000256" key="3">
    <source>
        <dbReference type="ARBA" id="ARBA00022737"/>
    </source>
</evidence>
<accession>A0ABW5TFW6</accession>
<dbReference type="SUPFAM" id="SSF52058">
    <property type="entry name" value="L domain-like"/>
    <property type="match status" value="2"/>
</dbReference>
<dbReference type="RefSeq" id="WP_380293436.1">
    <property type="nucleotide sequence ID" value="NZ_JBHULY010000039.1"/>
</dbReference>
<dbReference type="InterPro" id="IPR052574">
    <property type="entry name" value="CDIRP"/>
</dbReference>
<feature type="signal peptide" evidence="4">
    <location>
        <begin position="1"/>
        <end position="19"/>
    </location>
</feature>
<evidence type="ECO:0000256" key="4">
    <source>
        <dbReference type="SAM" id="SignalP"/>
    </source>
</evidence>
<evidence type="ECO:0000313" key="7">
    <source>
        <dbReference type="Proteomes" id="UP001597476"/>
    </source>
</evidence>
<evidence type="ECO:0000313" key="6">
    <source>
        <dbReference type="EMBL" id="MFD2727508.1"/>
    </source>
</evidence>
<dbReference type="EMBL" id="JBHULY010000039">
    <property type="protein sequence ID" value="MFD2727508.1"/>
    <property type="molecule type" value="Genomic_DNA"/>
</dbReference>
<keyword evidence="2 4" id="KW-0732">Signal</keyword>
<sequence length="795" mass="84851">MKQSYLLFLCALLCSFLSAQTTAIPDATFENFLISQGIDTNGANGNILNADAQSVTTLLISEVPVSNWSGIEAFINLTELRITASGPTSTNQATATSINLSALTNLEYLMYRRNAHLTSLDVSANIALKTLVASQNTVQTQLILNSGLTDLNIFGIGPAGGLTINFLNSTALQNLVAYGGKLTSLDLSNCNNLIDAEIYSSTLLNSITLPTSSSLERLRADGLVALSSMDLSKQSNLKILNLGGSSGLTSIDLSNNINLETINVKDSPITNIDFSNTSVLKSINAENTVFTSVDLSDCLGLEVVLFKNSSLTSLDLSNQANIIDINCNNSSNLNSVTLAPTNTLTDFRSENTVIGTLDLSNQTALSTLFILPNNSLTTLNVSGCTSISDLDVGNGNTGNVSNLNVSNCTALETLDFRDNNINVLTLGSSLPSLTHIYGMNNQLSTINLSAFTALEFIDLSNNFLNILTLGTHNSLTEINASGNDISTLNITGAPSLQTLNMETNSLSSLDFSNATNLQFLNLNDNNFNTINVSPAISLSSFTINDNTGLTGITVGASSPILVLRAINCNLSTLDLSNLINLNSLEVGNNNLSSLDFSNINSIVVVDISYNQFTTLPNIPASANAINCSNNLIPLLDFSSFNILGDLVCGNTSLTSLNVKNGTNQTNNLIVNSTGSPNLGCIEVDNEADANGGNVPYFMWQKDAGTVFSENCASLSTENFGTDRVALHPNPIQSEFKLDYRNQNIKSLQLYSLHGQLIKHLNPSLKRFDVSNLGNGIYLLKIETEFTSSTLKLIKE</sequence>
<feature type="domain" description="Secretion system C-terminal sorting" evidence="5">
    <location>
        <begin position="727"/>
        <end position="793"/>
    </location>
</feature>
<gene>
    <name evidence="6" type="ORF">ACFSR8_14885</name>
</gene>
<dbReference type="NCBIfam" id="TIGR04183">
    <property type="entry name" value="Por_Secre_tail"/>
    <property type="match status" value="1"/>
</dbReference>
<dbReference type="Pfam" id="PF18962">
    <property type="entry name" value="Por_Secre_tail"/>
    <property type="match status" value="1"/>
</dbReference>
<keyword evidence="3" id="KW-0677">Repeat</keyword>